<reference evidence="2 3" key="1">
    <citation type="submission" date="2020-06" db="EMBL/GenBank/DDBJ databases">
        <title>Transcriptomic and genomic resources for Thalictrum thalictroides and T. hernandezii: Facilitating candidate gene discovery in an emerging model plant lineage.</title>
        <authorList>
            <person name="Arias T."/>
            <person name="Riano-Pachon D.M."/>
            <person name="Di Stilio V.S."/>
        </authorList>
    </citation>
    <scope>NUCLEOTIDE SEQUENCE [LARGE SCALE GENOMIC DNA]</scope>
    <source>
        <strain evidence="3">cv. WT478/WT964</strain>
        <tissue evidence="2">Leaves</tissue>
    </source>
</reference>
<proteinExistence type="predicted"/>
<evidence type="ECO:0000313" key="3">
    <source>
        <dbReference type="Proteomes" id="UP000554482"/>
    </source>
</evidence>
<dbReference type="EMBL" id="JABWDY010001201">
    <property type="protein sequence ID" value="KAF5207616.1"/>
    <property type="molecule type" value="Genomic_DNA"/>
</dbReference>
<feature type="transmembrane region" description="Helical" evidence="1">
    <location>
        <begin position="72"/>
        <end position="91"/>
    </location>
</feature>
<organism evidence="2 3">
    <name type="scientific">Thalictrum thalictroides</name>
    <name type="common">Rue-anemone</name>
    <name type="synonym">Anemone thalictroides</name>
    <dbReference type="NCBI Taxonomy" id="46969"/>
    <lineage>
        <taxon>Eukaryota</taxon>
        <taxon>Viridiplantae</taxon>
        <taxon>Streptophyta</taxon>
        <taxon>Embryophyta</taxon>
        <taxon>Tracheophyta</taxon>
        <taxon>Spermatophyta</taxon>
        <taxon>Magnoliopsida</taxon>
        <taxon>Ranunculales</taxon>
        <taxon>Ranunculaceae</taxon>
        <taxon>Thalictroideae</taxon>
        <taxon>Thalictrum</taxon>
    </lineage>
</organism>
<keyword evidence="1" id="KW-1133">Transmembrane helix</keyword>
<sequence>MFPGLGSYKYLCIRYPLWWLFTCAGEAISGRSFHGIDFLNFLIYPKHMISFGLYRIGPEYFGFLILVPPLRALLFSGIFTFWASAGIYIWGASRPQKKEI</sequence>
<accession>A0A7J6XCU1</accession>
<name>A0A7J6XCU1_THATH</name>
<dbReference type="AlphaFoldDB" id="A0A7J6XCU1"/>
<protein>
    <submittedName>
        <fullName evidence="2">Uncharacterized protein</fullName>
    </submittedName>
</protein>
<evidence type="ECO:0000256" key="1">
    <source>
        <dbReference type="SAM" id="Phobius"/>
    </source>
</evidence>
<comment type="caution">
    <text evidence="2">The sequence shown here is derived from an EMBL/GenBank/DDBJ whole genome shotgun (WGS) entry which is preliminary data.</text>
</comment>
<gene>
    <name evidence="2" type="ORF">FRX31_002801</name>
</gene>
<keyword evidence="1" id="KW-0812">Transmembrane</keyword>
<evidence type="ECO:0000313" key="2">
    <source>
        <dbReference type="EMBL" id="KAF5207616.1"/>
    </source>
</evidence>
<dbReference type="Proteomes" id="UP000554482">
    <property type="component" value="Unassembled WGS sequence"/>
</dbReference>
<keyword evidence="3" id="KW-1185">Reference proteome</keyword>
<keyword evidence="1" id="KW-0472">Membrane</keyword>